<dbReference type="Gene3D" id="2.160.20.10">
    <property type="entry name" value="Single-stranded right-handed beta-helix, Pectin lyase-like"/>
    <property type="match status" value="1"/>
</dbReference>
<evidence type="ECO:0000313" key="11">
    <source>
        <dbReference type="Proteomes" id="UP000663850"/>
    </source>
</evidence>
<protein>
    <recommendedName>
        <fullName evidence="4 9">Pectate lyase</fullName>
        <ecNumber evidence="4 9">4.2.2.2</ecNumber>
    </recommendedName>
</protein>
<evidence type="ECO:0000256" key="7">
    <source>
        <dbReference type="ARBA" id="ARBA00022837"/>
    </source>
</evidence>
<dbReference type="GO" id="GO:0005576">
    <property type="term" value="C:extracellular region"/>
    <property type="evidence" value="ECO:0007669"/>
    <property type="project" value="UniProtKB-SubCell"/>
</dbReference>
<comment type="similarity">
    <text evidence="9">Belongs to the polysaccharide lyase 3 family.</text>
</comment>
<evidence type="ECO:0000256" key="2">
    <source>
        <dbReference type="ARBA" id="ARBA00001913"/>
    </source>
</evidence>
<accession>A0A8H3ADH5</accession>
<dbReference type="AlphaFoldDB" id="A0A8H3ADH5"/>
<evidence type="ECO:0000256" key="5">
    <source>
        <dbReference type="ARBA" id="ARBA00022525"/>
    </source>
</evidence>
<dbReference type="GO" id="GO:0030570">
    <property type="term" value="F:pectate lyase activity"/>
    <property type="evidence" value="ECO:0007669"/>
    <property type="project" value="UniProtKB-UniRule"/>
</dbReference>
<keyword evidence="8 9" id="KW-0456">Lyase</keyword>
<evidence type="ECO:0000256" key="3">
    <source>
        <dbReference type="ARBA" id="ARBA00004613"/>
    </source>
</evidence>
<dbReference type="EMBL" id="CAJMWZ010000292">
    <property type="protein sequence ID" value="CAE6416163.1"/>
    <property type="molecule type" value="Genomic_DNA"/>
</dbReference>
<comment type="function">
    <text evidence="9">Pectinolytic enzyme consist of four classes of enzymes: pectin lyase, polygalacturonase, pectin methylesterase and rhamnogalacturonase. Among pectinolytic enzymes, pectin lyase is the most important in depolymerization of pectin, since it cleaves internal glycosidic bonds of highly methylated pectins. Favors pectate, the anion, over pectin, the methyl ester.</text>
</comment>
<keyword evidence="5 9" id="KW-0964">Secreted</keyword>
<evidence type="ECO:0000256" key="6">
    <source>
        <dbReference type="ARBA" id="ARBA00022729"/>
    </source>
</evidence>
<dbReference type="InterPro" id="IPR012334">
    <property type="entry name" value="Pectin_lyas_fold"/>
</dbReference>
<evidence type="ECO:0000256" key="9">
    <source>
        <dbReference type="RuleBase" id="RU367009"/>
    </source>
</evidence>
<evidence type="ECO:0000256" key="8">
    <source>
        <dbReference type="ARBA" id="ARBA00023239"/>
    </source>
</evidence>
<reference evidence="10" key="1">
    <citation type="submission" date="2021-01" db="EMBL/GenBank/DDBJ databases">
        <authorList>
            <person name="Kaushik A."/>
        </authorList>
    </citation>
    <scope>NUCLEOTIDE SEQUENCE</scope>
    <source>
        <strain evidence="10">Type strain: AG8-Rh-89/</strain>
    </source>
</reference>
<name>A0A8H3ADH5_9AGAM</name>
<evidence type="ECO:0000313" key="10">
    <source>
        <dbReference type="EMBL" id="CAE6416163.1"/>
    </source>
</evidence>
<dbReference type="Pfam" id="PF03211">
    <property type="entry name" value="Pectate_lyase"/>
    <property type="match status" value="1"/>
</dbReference>
<gene>
    <name evidence="10" type="ORF">RDB_LOCUS5656</name>
</gene>
<comment type="catalytic activity">
    <reaction evidence="1 9">
        <text>Eliminative cleavage of (1-&gt;4)-alpha-D-galacturonan to give oligosaccharides with 4-deoxy-alpha-D-galact-4-enuronosyl groups at their non-reducing ends.</text>
        <dbReference type="EC" id="4.2.2.2"/>
    </reaction>
</comment>
<evidence type="ECO:0000256" key="1">
    <source>
        <dbReference type="ARBA" id="ARBA00000695"/>
    </source>
</evidence>
<evidence type="ECO:0000256" key="4">
    <source>
        <dbReference type="ARBA" id="ARBA00012272"/>
    </source>
</evidence>
<comment type="caution">
    <text evidence="10">The sequence shown here is derived from an EMBL/GenBank/DDBJ whole genome shotgun (WGS) entry which is preliminary data.</text>
</comment>
<dbReference type="InterPro" id="IPR004898">
    <property type="entry name" value="Pectate_lyase_PlyH/PlyE-like"/>
</dbReference>
<sequence>MVNVFFAALALVASVLAQTAVAAPFEKRAASCLFPNPSPATNLKSEVQISNVIARNGKLLAGVDSNYGDVATIDTKFDVYKNLQSACDTFEGNTQGLEPKILTRNIVNAKHDPVPEVAGKFSFPIIYSRLYDVIVNNKLAQQQHPVSYDLQYQLIGRKMVGDDEHRFTTFHHPASPKTKSMPIPGVAPAPSKSKFTTNARFKLHLVGPRSEG</sequence>
<dbReference type="EC" id="4.2.2.2" evidence="4 9"/>
<feature type="chain" id="PRO_5034478486" description="Pectate lyase" evidence="9">
    <location>
        <begin position="23"/>
        <end position="212"/>
    </location>
</feature>
<proteinExistence type="inferred from homology"/>
<comment type="cofactor">
    <cofactor evidence="2 9">
        <name>Ca(2+)</name>
        <dbReference type="ChEBI" id="CHEBI:29108"/>
    </cofactor>
</comment>
<organism evidence="10 11">
    <name type="scientific">Rhizoctonia solani</name>
    <dbReference type="NCBI Taxonomy" id="456999"/>
    <lineage>
        <taxon>Eukaryota</taxon>
        <taxon>Fungi</taxon>
        <taxon>Dikarya</taxon>
        <taxon>Basidiomycota</taxon>
        <taxon>Agaricomycotina</taxon>
        <taxon>Agaricomycetes</taxon>
        <taxon>Cantharellales</taxon>
        <taxon>Ceratobasidiaceae</taxon>
        <taxon>Rhizoctonia</taxon>
    </lineage>
</organism>
<comment type="subcellular location">
    <subcellularLocation>
        <location evidence="3 9">Secreted</location>
    </subcellularLocation>
</comment>
<dbReference type="Proteomes" id="UP000663850">
    <property type="component" value="Unassembled WGS sequence"/>
</dbReference>
<keyword evidence="6 9" id="KW-0732">Signal</keyword>
<keyword evidence="7 9" id="KW-0106">Calcium</keyword>
<feature type="signal peptide" evidence="9">
    <location>
        <begin position="1"/>
        <end position="22"/>
    </location>
</feature>